<dbReference type="Pfam" id="PF09339">
    <property type="entry name" value="HTH_IclR"/>
    <property type="match status" value="1"/>
</dbReference>
<evidence type="ECO:0000313" key="7">
    <source>
        <dbReference type="Proteomes" id="UP001595693"/>
    </source>
</evidence>
<evidence type="ECO:0000256" key="3">
    <source>
        <dbReference type="ARBA" id="ARBA00023163"/>
    </source>
</evidence>
<proteinExistence type="predicted"/>
<organism evidence="6 7">
    <name type="scientific">Acidovorax facilis</name>
    <dbReference type="NCBI Taxonomy" id="12917"/>
    <lineage>
        <taxon>Bacteria</taxon>
        <taxon>Pseudomonadati</taxon>
        <taxon>Pseudomonadota</taxon>
        <taxon>Betaproteobacteria</taxon>
        <taxon>Burkholderiales</taxon>
        <taxon>Comamonadaceae</taxon>
        <taxon>Acidovorax</taxon>
    </lineage>
</organism>
<sequence length="259" mass="27914">MDSSRIPGFVTNSSPSLRLFELLEIMCAHGRPFSLADAIEATGWPKPSVHRMLGQLESGGLLAREPDGRRYTPAPRLLRLAESTLSAGTQHGVRHAVLRQLVADIGESCNLTALSGAEVIYLDRVESAFPLRMELRPGTRVPIHCSASGKLFLAHLSAARRAAILDGLPLTRHTATTLTDRTALEAELEQILRQGYATDAEEFVDGLVCVAVPVLGSGRRQVRCAVALQAPAARMPLAQALQQVTRLGEAAQALGRTWT</sequence>
<dbReference type="SUPFAM" id="SSF55781">
    <property type="entry name" value="GAF domain-like"/>
    <property type="match status" value="1"/>
</dbReference>
<evidence type="ECO:0000256" key="2">
    <source>
        <dbReference type="ARBA" id="ARBA00023125"/>
    </source>
</evidence>
<dbReference type="PANTHER" id="PTHR30136:SF24">
    <property type="entry name" value="HTH-TYPE TRANSCRIPTIONAL REPRESSOR ALLR"/>
    <property type="match status" value="1"/>
</dbReference>
<keyword evidence="1" id="KW-0805">Transcription regulation</keyword>
<dbReference type="Gene3D" id="1.10.10.10">
    <property type="entry name" value="Winged helix-like DNA-binding domain superfamily/Winged helix DNA-binding domain"/>
    <property type="match status" value="1"/>
</dbReference>
<evidence type="ECO:0000259" key="4">
    <source>
        <dbReference type="PROSITE" id="PS51077"/>
    </source>
</evidence>
<dbReference type="InterPro" id="IPR029016">
    <property type="entry name" value="GAF-like_dom_sf"/>
</dbReference>
<dbReference type="PROSITE" id="PS51077">
    <property type="entry name" value="HTH_ICLR"/>
    <property type="match status" value="1"/>
</dbReference>
<keyword evidence="7" id="KW-1185">Reference proteome</keyword>
<gene>
    <name evidence="6" type="ORF">ACFOW3_04745</name>
</gene>
<evidence type="ECO:0000313" key="6">
    <source>
        <dbReference type="EMBL" id="MFC3933928.1"/>
    </source>
</evidence>
<keyword evidence="2" id="KW-0238">DNA-binding</keyword>
<dbReference type="EMBL" id="JBHSAJ010000009">
    <property type="protein sequence ID" value="MFC3933928.1"/>
    <property type="molecule type" value="Genomic_DNA"/>
</dbReference>
<dbReference type="RefSeq" id="WP_082437354.1">
    <property type="nucleotide sequence ID" value="NZ_JAMXAX010000012.1"/>
</dbReference>
<dbReference type="InterPro" id="IPR036388">
    <property type="entry name" value="WH-like_DNA-bd_sf"/>
</dbReference>
<dbReference type="PANTHER" id="PTHR30136">
    <property type="entry name" value="HELIX-TURN-HELIX TRANSCRIPTIONAL REGULATOR, ICLR FAMILY"/>
    <property type="match status" value="1"/>
</dbReference>
<feature type="domain" description="HTH iclR-type" evidence="4">
    <location>
        <begin position="13"/>
        <end position="75"/>
    </location>
</feature>
<protein>
    <submittedName>
        <fullName evidence="6">IclR family transcriptional regulator</fullName>
    </submittedName>
</protein>
<dbReference type="SUPFAM" id="SSF46785">
    <property type="entry name" value="Winged helix' DNA-binding domain"/>
    <property type="match status" value="1"/>
</dbReference>
<dbReference type="Pfam" id="PF01614">
    <property type="entry name" value="IclR_C"/>
    <property type="match status" value="1"/>
</dbReference>
<dbReference type="Proteomes" id="UP001595693">
    <property type="component" value="Unassembled WGS sequence"/>
</dbReference>
<comment type="caution">
    <text evidence="6">The sequence shown here is derived from an EMBL/GenBank/DDBJ whole genome shotgun (WGS) entry which is preliminary data.</text>
</comment>
<evidence type="ECO:0000256" key="1">
    <source>
        <dbReference type="ARBA" id="ARBA00023015"/>
    </source>
</evidence>
<accession>A0ABV8D6B6</accession>
<dbReference type="InterPro" id="IPR005471">
    <property type="entry name" value="Tscrpt_reg_IclR_N"/>
</dbReference>
<keyword evidence="3" id="KW-0804">Transcription</keyword>
<dbReference type="Gene3D" id="3.30.450.40">
    <property type="match status" value="1"/>
</dbReference>
<name>A0ABV8D6B6_9BURK</name>
<evidence type="ECO:0000259" key="5">
    <source>
        <dbReference type="PROSITE" id="PS51078"/>
    </source>
</evidence>
<dbReference type="InterPro" id="IPR036390">
    <property type="entry name" value="WH_DNA-bd_sf"/>
</dbReference>
<feature type="domain" description="IclR-ED" evidence="5">
    <location>
        <begin position="76"/>
        <end position="259"/>
    </location>
</feature>
<dbReference type="PROSITE" id="PS51078">
    <property type="entry name" value="ICLR_ED"/>
    <property type="match status" value="1"/>
</dbReference>
<dbReference type="InterPro" id="IPR014757">
    <property type="entry name" value="Tscrpt_reg_IclR_C"/>
</dbReference>
<dbReference type="SMART" id="SM00346">
    <property type="entry name" value="HTH_ICLR"/>
    <property type="match status" value="1"/>
</dbReference>
<dbReference type="InterPro" id="IPR050707">
    <property type="entry name" value="HTH_MetabolicPath_Reg"/>
</dbReference>
<reference evidence="7" key="1">
    <citation type="journal article" date="2019" name="Int. J. Syst. Evol. Microbiol.">
        <title>The Global Catalogue of Microorganisms (GCM) 10K type strain sequencing project: providing services to taxonomists for standard genome sequencing and annotation.</title>
        <authorList>
            <consortium name="The Broad Institute Genomics Platform"/>
            <consortium name="The Broad Institute Genome Sequencing Center for Infectious Disease"/>
            <person name="Wu L."/>
            <person name="Ma J."/>
        </authorList>
    </citation>
    <scope>NUCLEOTIDE SEQUENCE [LARGE SCALE GENOMIC DNA]</scope>
    <source>
        <strain evidence="7">CCUG 2113</strain>
    </source>
</reference>